<reference evidence="5 8" key="3">
    <citation type="submission" date="2018-07" db="EMBL/GenBank/DDBJ databases">
        <title>Genome sequence of extremly halophilic archaeon Halopelagius longus strain BC12-B1.</title>
        <authorList>
            <person name="Zhang X."/>
        </authorList>
    </citation>
    <scope>NUCLEOTIDE SEQUENCE [LARGE SCALE GENOMIC DNA]</scope>
    <source>
        <strain evidence="5 8">BC12-B1</strain>
    </source>
</reference>
<organism evidence="6 7">
    <name type="scientific">Halopelagius longus</name>
    <dbReference type="NCBI Taxonomy" id="1236180"/>
    <lineage>
        <taxon>Archaea</taxon>
        <taxon>Methanobacteriati</taxon>
        <taxon>Methanobacteriota</taxon>
        <taxon>Stenosarchaea group</taxon>
        <taxon>Halobacteria</taxon>
        <taxon>Halobacteriales</taxon>
        <taxon>Haloferacaceae</taxon>
    </lineage>
</organism>
<dbReference type="InterPro" id="IPR058581">
    <property type="entry name" value="TM_HPP"/>
</dbReference>
<protein>
    <submittedName>
        <fullName evidence="5">HPP family protein</fullName>
    </submittedName>
    <submittedName>
        <fullName evidence="6">Universal stress protein family protein</fullName>
    </submittedName>
</protein>
<name>A0A1H0YJ32_9EURY</name>
<dbReference type="SUPFAM" id="SSF52402">
    <property type="entry name" value="Adenine nucleotide alpha hydrolases-like"/>
    <property type="match status" value="2"/>
</dbReference>
<feature type="domain" description="UspA" evidence="3">
    <location>
        <begin position="207"/>
        <end position="331"/>
    </location>
</feature>
<feature type="region of interest" description="Disordered" evidence="1">
    <location>
        <begin position="248"/>
        <end position="274"/>
    </location>
</feature>
<evidence type="ECO:0000313" key="6">
    <source>
        <dbReference type="EMBL" id="SDQ15202.1"/>
    </source>
</evidence>
<dbReference type="Pfam" id="PF04982">
    <property type="entry name" value="TM_HPP"/>
    <property type="match status" value="1"/>
</dbReference>
<evidence type="ECO:0000259" key="4">
    <source>
        <dbReference type="Pfam" id="PF04982"/>
    </source>
</evidence>
<keyword evidence="2" id="KW-1133">Transmembrane helix</keyword>
<keyword evidence="2" id="KW-0812">Transmembrane</keyword>
<evidence type="ECO:0000313" key="8">
    <source>
        <dbReference type="Proteomes" id="UP000255421"/>
    </source>
</evidence>
<dbReference type="InterPro" id="IPR014729">
    <property type="entry name" value="Rossmann-like_a/b/a_fold"/>
</dbReference>
<dbReference type="RefSeq" id="WP_092532863.1">
    <property type="nucleotide sequence ID" value="NZ_FNKQ01000001.1"/>
</dbReference>
<feature type="transmembrane region" description="Helical" evidence="2">
    <location>
        <begin position="168"/>
        <end position="186"/>
    </location>
</feature>
<keyword evidence="2" id="KW-0472">Membrane</keyword>
<reference evidence="7" key="2">
    <citation type="submission" date="2016-10" db="EMBL/GenBank/DDBJ databases">
        <authorList>
            <person name="Varghese N."/>
            <person name="Submissions S."/>
        </authorList>
    </citation>
    <scope>NUCLEOTIDE SEQUENCE [LARGE SCALE GENOMIC DNA]</scope>
    <source>
        <strain evidence="7">CGMCC 1.12397</strain>
    </source>
</reference>
<dbReference type="AlphaFoldDB" id="A0A1H0YJ32"/>
<evidence type="ECO:0000256" key="2">
    <source>
        <dbReference type="SAM" id="Phobius"/>
    </source>
</evidence>
<dbReference type="CDD" id="cd00293">
    <property type="entry name" value="USP-like"/>
    <property type="match status" value="1"/>
</dbReference>
<dbReference type="EMBL" id="QQST01000001">
    <property type="protein sequence ID" value="RDI72520.1"/>
    <property type="molecule type" value="Genomic_DNA"/>
</dbReference>
<gene>
    <name evidence="5" type="ORF">DWB78_12765</name>
    <name evidence="6" type="ORF">SAMN05216278_0668</name>
</gene>
<evidence type="ECO:0000313" key="5">
    <source>
        <dbReference type="EMBL" id="RDI72520.1"/>
    </source>
</evidence>
<accession>A0A1H0YJ32</accession>
<proteinExistence type="predicted"/>
<keyword evidence="8" id="KW-1185">Reference proteome</keyword>
<evidence type="ECO:0000259" key="3">
    <source>
        <dbReference type="Pfam" id="PF00582"/>
    </source>
</evidence>
<feature type="transmembrane region" description="Helical" evidence="2">
    <location>
        <begin position="94"/>
        <end position="116"/>
    </location>
</feature>
<dbReference type="Proteomes" id="UP000199289">
    <property type="component" value="Unassembled WGS sequence"/>
</dbReference>
<dbReference type="InterPro" id="IPR006016">
    <property type="entry name" value="UspA"/>
</dbReference>
<dbReference type="Gene3D" id="3.40.50.620">
    <property type="entry name" value="HUPs"/>
    <property type="match status" value="2"/>
</dbReference>
<dbReference type="OrthoDB" id="213658at2157"/>
<evidence type="ECO:0000313" key="7">
    <source>
        <dbReference type="Proteomes" id="UP000199289"/>
    </source>
</evidence>
<sequence length="486" mass="53208">MGRLRHLLSRLSLLVGRLRRFERREASEFRRWLQNTNNLLHLIVVLVVPLLIAFVTYLSNVVPRFYYLLFPPLASGTYTLFSDPEGRYADPKKFVAGLTAGALCGLAAFEVGQLLYGPTNGTLVHPESAALAVLFTGVVTWAADVEVPSAFSTALLTLVAREVDPAEYVVSIFLSASIVALVFVVWRSRFYERRARYLYETVRGDDHVLVPMRGETARATAMFGARLAAAHEAGKVVLLDIVPPERVAEGGGSAEADGGEGEELDAAGPTAEEDLRSREADEAIERLESCASEIRTRVGVPCEVVVAAGEPIPTTLETAENANCDLVVTPYEEERGVLSNYVRGVFRGPLDTVAFRSTTETRRWRRILVLVARPGDTAHAMIDFATRLARRTGIVSVTTCISNEVERRAAESRLANVVETVEGPIETRVSRSDVSSFVRANASGYDLLVIGSSHERSAASRFVSPPTFRRIHEADCDVAVFNRGNP</sequence>
<feature type="domain" description="HPP transmembrane region" evidence="4">
    <location>
        <begin position="42"/>
        <end position="187"/>
    </location>
</feature>
<dbReference type="Pfam" id="PF00582">
    <property type="entry name" value="Usp"/>
    <property type="match status" value="1"/>
</dbReference>
<reference evidence="6" key="1">
    <citation type="submission" date="2016-10" db="EMBL/GenBank/DDBJ databases">
        <authorList>
            <person name="de Groot N.N."/>
        </authorList>
    </citation>
    <scope>NUCLEOTIDE SEQUENCE [LARGE SCALE GENOMIC DNA]</scope>
    <source>
        <strain evidence="6">CGMCC 1.12397</strain>
    </source>
</reference>
<dbReference type="EMBL" id="FNKQ01000001">
    <property type="protein sequence ID" value="SDQ15202.1"/>
    <property type="molecule type" value="Genomic_DNA"/>
</dbReference>
<evidence type="ECO:0000256" key="1">
    <source>
        <dbReference type="SAM" id="MobiDB-lite"/>
    </source>
</evidence>
<feature type="transmembrane region" description="Helical" evidence="2">
    <location>
        <begin position="39"/>
        <end position="59"/>
    </location>
</feature>
<dbReference type="Proteomes" id="UP000255421">
    <property type="component" value="Unassembled WGS sequence"/>
</dbReference>